<proteinExistence type="predicted"/>
<sequence length="104" mass="11916">MQVNYDREQTIPVRRQIAELLVAGTLSARDLSTLLSLPEREIYGHLEHLQRSLQSSGQKLVVIPSRCLKCEFEFSKRSRLKKPGRCPRCRATHISAPLFNIINT</sequence>
<dbReference type="AlphaFoldDB" id="D6Z115"/>
<reference evidence="3" key="1">
    <citation type="submission" date="2010-02" db="EMBL/GenBank/DDBJ databases">
        <title>Complete sequence of Desulfurivibrio alkaliphilus AHT2.</title>
        <authorList>
            <consortium name="US DOE Joint Genome Institute"/>
            <person name="Pitluck S."/>
            <person name="Chertkov O."/>
            <person name="Detter J.C."/>
            <person name="Han C."/>
            <person name="Tapia R."/>
            <person name="Larimer F."/>
            <person name="Land M."/>
            <person name="Hauser L."/>
            <person name="Kyrpides N."/>
            <person name="Mikhailova N."/>
            <person name="Sorokin D.Y."/>
            <person name="Muyzer G."/>
            <person name="Woyke T."/>
        </authorList>
    </citation>
    <scope>NUCLEOTIDE SEQUENCE [LARGE SCALE GENOMIC DNA]</scope>
    <source>
        <strain evidence="3">DSM 19089 / UNIQEM U267 / AHT2</strain>
    </source>
</reference>
<keyword evidence="3" id="KW-1185">Reference proteome</keyword>
<dbReference type="eggNOG" id="COG3357">
    <property type="taxonomic scope" value="Bacteria"/>
</dbReference>
<dbReference type="Pfam" id="PF21476">
    <property type="entry name" value="PF0610-like_N"/>
    <property type="match status" value="1"/>
</dbReference>
<dbReference type="HOGENOM" id="CLU_162441_0_0_7"/>
<dbReference type="InterPro" id="IPR036390">
    <property type="entry name" value="WH_DNA-bd_sf"/>
</dbReference>
<dbReference type="InterPro" id="IPR038767">
    <property type="entry name" value="PF0610-like"/>
</dbReference>
<dbReference type="KEGG" id="dak:DaAHT2_2614"/>
<dbReference type="EMBL" id="CP001940">
    <property type="protein sequence ID" value="ADH87275.1"/>
    <property type="molecule type" value="Genomic_DNA"/>
</dbReference>
<dbReference type="Proteomes" id="UP000001508">
    <property type="component" value="Chromosome"/>
</dbReference>
<accession>D6Z115</accession>
<dbReference type="PANTHER" id="PTHR40663:SF2">
    <property type="entry name" value="TRANSCRIPTIONAL REGULATOR"/>
    <property type="match status" value="1"/>
</dbReference>
<dbReference type="InterPro" id="IPR049159">
    <property type="entry name" value="PF0610-like_wHTH_N"/>
</dbReference>
<organism evidence="2 3">
    <name type="scientific">Desulfurivibrio alkaliphilus (strain DSM 19089 / UNIQEM U267 / AHT2)</name>
    <dbReference type="NCBI Taxonomy" id="589865"/>
    <lineage>
        <taxon>Bacteria</taxon>
        <taxon>Pseudomonadati</taxon>
        <taxon>Thermodesulfobacteriota</taxon>
        <taxon>Desulfobulbia</taxon>
        <taxon>Desulfobulbales</taxon>
        <taxon>Desulfobulbaceae</taxon>
        <taxon>Desulfurivibrio</taxon>
    </lineage>
</organism>
<name>D6Z115_DESAT</name>
<dbReference type="InParanoid" id="D6Z115"/>
<feature type="domain" description="PF0610-like winged HTH N-terminal" evidence="1">
    <location>
        <begin position="13"/>
        <end position="61"/>
    </location>
</feature>
<dbReference type="STRING" id="589865.DaAHT2_2614"/>
<evidence type="ECO:0000313" key="2">
    <source>
        <dbReference type="EMBL" id="ADH87275.1"/>
    </source>
</evidence>
<protein>
    <submittedName>
        <fullName evidence="2">Transcriptional regulator</fullName>
    </submittedName>
</protein>
<gene>
    <name evidence="2" type="ordered locus">DaAHT2_2614</name>
</gene>
<evidence type="ECO:0000259" key="1">
    <source>
        <dbReference type="Pfam" id="PF21476"/>
    </source>
</evidence>
<dbReference type="SUPFAM" id="SSF46785">
    <property type="entry name" value="Winged helix' DNA-binding domain"/>
    <property type="match status" value="1"/>
</dbReference>
<evidence type="ECO:0000313" key="3">
    <source>
        <dbReference type="Proteomes" id="UP000001508"/>
    </source>
</evidence>
<dbReference type="PANTHER" id="PTHR40663">
    <property type="match status" value="1"/>
</dbReference>